<proteinExistence type="predicted"/>
<evidence type="ECO:0000313" key="1">
    <source>
        <dbReference type="EMBL" id="EXA39948.1"/>
    </source>
</evidence>
<organism evidence="1">
    <name type="scientific">Fusarium oxysporum f. sp. pisi HDV247</name>
    <dbReference type="NCBI Taxonomy" id="1080344"/>
    <lineage>
        <taxon>Eukaryota</taxon>
        <taxon>Fungi</taxon>
        <taxon>Dikarya</taxon>
        <taxon>Ascomycota</taxon>
        <taxon>Pezizomycotina</taxon>
        <taxon>Sordariomycetes</taxon>
        <taxon>Hypocreomycetidae</taxon>
        <taxon>Hypocreales</taxon>
        <taxon>Nectriaceae</taxon>
        <taxon>Fusarium</taxon>
        <taxon>Fusarium oxysporum species complex</taxon>
    </lineage>
</organism>
<protein>
    <submittedName>
        <fullName evidence="1">Uncharacterized protein</fullName>
    </submittedName>
</protein>
<dbReference type="EMBL" id="JH650973">
    <property type="protein sequence ID" value="EXA39948.1"/>
    <property type="molecule type" value="Genomic_DNA"/>
</dbReference>
<name>W9P4F5_FUSOX</name>
<accession>W9P4F5</accession>
<dbReference type="HOGENOM" id="CLU_3377131_0_0_1"/>
<reference evidence="1" key="2">
    <citation type="submission" date="2012-05" db="EMBL/GenBank/DDBJ databases">
        <title>Annotation of the Genome Sequence of Fusarium oxysporum HDV247.</title>
        <authorList>
            <consortium name="The Broad Institute Genomics Platform"/>
            <person name="Ma L.-J."/>
            <person name="Corby-Kistler H."/>
            <person name="Broz K."/>
            <person name="Gale L.R."/>
            <person name="Jonkers W."/>
            <person name="O'Donnell K."/>
            <person name="Ploetz R."/>
            <person name="Steinberg C."/>
            <person name="Schwartz D.C."/>
            <person name="VanEtten H."/>
            <person name="Zhou S."/>
            <person name="Young S.K."/>
            <person name="Zeng Q."/>
            <person name="Gargeya S."/>
            <person name="Fitzgerald M."/>
            <person name="Abouelleil A."/>
            <person name="Alvarado L."/>
            <person name="Chapman S.B."/>
            <person name="Gainer-Dewar J."/>
            <person name="Goldberg J."/>
            <person name="Griggs A."/>
            <person name="Gujja S."/>
            <person name="Hansen M."/>
            <person name="Howarth C."/>
            <person name="Imamovic A."/>
            <person name="Ireland A."/>
            <person name="Larimer J."/>
            <person name="McCowan C."/>
            <person name="Murphy C."/>
            <person name="Pearson M."/>
            <person name="Poon T.W."/>
            <person name="Priest M."/>
            <person name="Roberts A."/>
            <person name="Saif S."/>
            <person name="Shea T."/>
            <person name="Sykes S."/>
            <person name="Wortman J."/>
            <person name="Nusbaum C."/>
            <person name="Birren B."/>
        </authorList>
    </citation>
    <scope>NUCLEOTIDE SEQUENCE</scope>
    <source>
        <strain evidence="1">HDV247</strain>
    </source>
</reference>
<sequence>MACINSETIESFQTILPLTSFNYEHMQQQLGNVQ</sequence>
<dbReference type="AlphaFoldDB" id="W9P4F5"/>
<gene>
    <name evidence="1" type="ORF">FOVG_08928</name>
</gene>
<reference evidence="1" key="1">
    <citation type="submission" date="2011-10" db="EMBL/GenBank/DDBJ databases">
        <title>The Genome Sequence of Fusarium oxysporum HDV247.</title>
        <authorList>
            <consortium name="The Broad Institute Genome Sequencing Platform"/>
            <person name="Ma L.-J."/>
            <person name="Gale L.R."/>
            <person name="Schwartz D.C."/>
            <person name="Zhou S."/>
            <person name="Corby-Kistler H."/>
            <person name="Young S.K."/>
            <person name="Zeng Q."/>
            <person name="Gargeya S."/>
            <person name="Fitzgerald M."/>
            <person name="Haas B."/>
            <person name="Abouelleil A."/>
            <person name="Alvarado L."/>
            <person name="Arachchi H.M."/>
            <person name="Berlin A."/>
            <person name="Brown A."/>
            <person name="Chapman S.B."/>
            <person name="Chen Z."/>
            <person name="Dunbar C."/>
            <person name="Freedman E."/>
            <person name="Gearin G."/>
            <person name="Goldberg J."/>
            <person name="Griggs A."/>
            <person name="Gujja S."/>
            <person name="Heiman D."/>
            <person name="Howarth C."/>
            <person name="Larson L."/>
            <person name="Lui A."/>
            <person name="MacDonald P.J.P."/>
            <person name="Montmayeur A."/>
            <person name="Murphy C."/>
            <person name="Neiman D."/>
            <person name="Pearson M."/>
            <person name="Priest M."/>
            <person name="Roberts A."/>
            <person name="Saif S."/>
            <person name="Shea T."/>
            <person name="Shenoy N."/>
            <person name="Sisk P."/>
            <person name="Stolte C."/>
            <person name="Sykes S."/>
            <person name="Wortman J."/>
            <person name="Nusbaum C."/>
            <person name="Birren B."/>
        </authorList>
    </citation>
    <scope>NUCLEOTIDE SEQUENCE [LARGE SCALE GENOMIC DNA]</scope>
    <source>
        <strain evidence="1">HDV247</strain>
    </source>
</reference>
<dbReference type="Proteomes" id="UP000030751">
    <property type="component" value="Unassembled WGS sequence"/>
</dbReference>